<evidence type="ECO:0000256" key="1">
    <source>
        <dbReference type="ARBA" id="ARBA00005953"/>
    </source>
</evidence>
<proteinExistence type="inferred from homology"/>
<evidence type="ECO:0000313" key="3">
    <source>
        <dbReference type="EMBL" id="SJZ83031.1"/>
    </source>
</evidence>
<organism evidence="3 4">
    <name type="scientific">Eubacterium ruminantium</name>
    <dbReference type="NCBI Taxonomy" id="42322"/>
    <lineage>
        <taxon>Bacteria</taxon>
        <taxon>Bacillati</taxon>
        <taxon>Bacillota</taxon>
        <taxon>Clostridia</taxon>
        <taxon>Eubacteriales</taxon>
        <taxon>Eubacteriaceae</taxon>
        <taxon>Eubacterium</taxon>
    </lineage>
</organism>
<gene>
    <name evidence="3" type="ORF">SAMN02745110_01713</name>
</gene>
<keyword evidence="2 3" id="KW-0378">Hydrolase</keyword>
<dbReference type="PANTHER" id="PTHR31793">
    <property type="entry name" value="4-HYDROXYBENZOYL-COA THIOESTERASE FAMILY MEMBER"/>
    <property type="match status" value="1"/>
</dbReference>
<dbReference type="EMBL" id="FUXA01000010">
    <property type="protein sequence ID" value="SJZ83031.1"/>
    <property type="molecule type" value="Genomic_DNA"/>
</dbReference>
<dbReference type="NCBIfam" id="TIGR00051">
    <property type="entry name" value="YbgC/FadM family acyl-CoA thioesterase"/>
    <property type="match status" value="1"/>
</dbReference>
<name>A0A1T4NUW1_9FIRM</name>
<evidence type="ECO:0000313" key="4">
    <source>
        <dbReference type="Proteomes" id="UP000189857"/>
    </source>
</evidence>
<dbReference type="RefSeq" id="WP_078787545.1">
    <property type="nucleotide sequence ID" value="NZ_CACZYW010000012.1"/>
</dbReference>
<dbReference type="Pfam" id="PF13279">
    <property type="entry name" value="4HBT_2"/>
    <property type="match status" value="1"/>
</dbReference>
<dbReference type="InterPro" id="IPR050563">
    <property type="entry name" value="4-hydroxybenzoyl-CoA_TE"/>
</dbReference>
<evidence type="ECO:0000256" key="2">
    <source>
        <dbReference type="ARBA" id="ARBA00022801"/>
    </source>
</evidence>
<dbReference type="Gene3D" id="3.10.129.10">
    <property type="entry name" value="Hotdog Thioesterase"/>
    <property type="match status" value="1"/>
</dbReference>
<dbReference type="GO" id="GO:0047617">
    <property type="term" value="F:fatty acyl-CoA hydrolase activity"/>
    <property type="evidence" value="ECO:0007669"/>
    <property type="project" value="TreeGrafter"/>
</dbReference>
<dbReference type="Proteomes" id="UP000189857">
    <property type="component" value="Unassembled WGS sequence"/>
</dbReference>
<reference evidence="3 4" key="1">
    <citation type="submission" date="2017-02" db="EMBL/GenBank/DDBJ databases">
        <authorList>
            <person name="Peterson S.W."/>
        </authorList>
    </citation>
    <scope>NUCLEOTIDE SEQUENCE [LARGE SCALE GENOMIC DNA]</scope>
    <source>
        <strain evidence="3 4">ATCC 17233</strain>
    </source>
</reference>
<dbReference type="PIRSF" id="PIRSF003230">
    <property type="entry name" value="YbgC"/>
    <property type="match status" value="1"/>
</dbReference>
<protein>
    <submittedName>
        <fullName evidence="3">Acyl-CoA thioester hydrolase</fullName>
    </submittedName>
</protein>
<comment type="similarity">
    <text evidence="1">Belongs to the 4-hydroxybenzoyl-CoA thioesterase family.</text>
</comment>
<dbReference type="AlphaFoldDB" id="A0A1T4NUW1"/>
<sequence>MLKPYIRKVNYYETDQMKVVHHSNYARYIEEARLDLMEQSGIDYKAMEDEGIIIPVLEINTKFKYAVHFGDTIAIDIKVNKLTPVRFSLEYKIKDAETGEIRCEATSSHAFVNDKFMPFNIKKSFPEVYAQFEALLSKDE</sequence>
<accession>A0A1T4NUW1</accession>
<dbReference type="InterPro" id="IPR029069">
    <property type="entry name" value="HotDog_dom_sf"/>
</dbReference>
<dbReference type="SUPFAM" id="SSF54637">
    <property type="entry name" value="Thioesterase/thiol ester dehydrase-isomerase"/>
    <property type="match status" value="1"/>
</dbReference>
<dbReference type="InterPro" id="IPR006684">
    <property type="entry name" value="YbgC/YbaW"/>
</dbReference>
<keyword evidence="4" id="KW-1185">Reference proteome</keyword>
<dbReference type="PANTHER" id="PTHR31793:SF27">
    <property type="entry name" value="NOVEL THIOESTERASE SUPERFAMILY DOMAIN AND SAPOSIN A-TYPE DOMAIN CONTAINING PROTEIN (0610012H03RIK)"/>
    <property type="match status" value="1"/>
</dbReference>
<dbReference type="CDD" id="cd00586">
    <property type="entry name" value="4HBT"/>
    <property type="match status" value="1"/>
</dbReference>
<dbReference type="OrthoDB" id="9800856at2"/>